<dbReference type="EMBL" id="AP019314">
    <property type="protein sequence ID" value="BBH39895.1"/>
    <property type="molecule type" value="Genomic_DNA"/>
</dbReference>
<reference evidence="1 2" key="1">
    <citation type="submission" date="2018-11" db="EMBL/GenBank/DDBJ databases">
        <title>Complete genome sequence of Microcystis aeruginosa NIES-102.</title>
        <authorList>
            <person name="Yamaguchi H."/>
            <person name="Suzuki S."/>
            <person name="Kawachi M."/>
        </authorList>
    </citation>
    <scope>NUCLEOTIDE SEQUENCE [LARGE SCALE GENOMIC DNA]</scope>
    <source>
        <strain evidence="1 2">NIES-102</strain>
    </source>
</reference>
<organism evidence="1 2">
    <name type="scientific">Microcystis viridis NIES-102</name>
    <dbReference type="NCBI Taxonomy" id="213615"/>
    <lineage>
        <taxon>Bacteria</taxon>
        <taxon>Bacillati</taxon>
        <taxon>Cyanobacteriota</taxon>
        <taxon>Cyanophyceae</taxon>
        <taxon>Oscillatoriophycideae</taxon>
        <taxon>Chroococcales</taxon>
        <taxon>Microcystaceae</taxon>
        <taxon>Microcystis</taxon>
    </lineage>
</organism>
<proteinExistence type="predicted"/>
<evidence type="ECO:0000313" key="1">
    <source>
        <dbReference type="EMBL" id="BBH39895.1"/>
    </source>
</evidence>
<accession>A0A3G9K3L4</accession>
<dbReference type="Proteomes" id="UP000278152">
    <property type="component" value="Chromosome"/>
</dbReference>
<sequence length="71" mass="7957">MPFTSRVAVFSPVSAARIIEKVGKDGLYFYPRNSRRIFKLFWPVGLQIDEISLQIAEILGSRSGSGLTQLK</sequence>
<evidence type="ECO:0000313" key="2">
    <source>
        <dbReference type="Proteomes" id="UP000278152"/>
    </source>
</evidence>
<protein>
    <submittedName>
        <fullName evidence="1">Uncharacterized protein</fullName>
    </submittedName>
</protein>
<dbReference type="AlphaFoldDB" id="A0A3G9K3L4"/>
<gene>
    <name evidence="1" type="ORF">myaer102_24390</name>
</gene>
<dbReference type="KEGG" id="mvz:myaer102_24390"/>
<name>A0A3G9K3L4_MICVR</name>